<gene>
    <name evidence="2" type="ORF">TWF718_008732</name>
</gene>
<comment type="caution">
    <text evidence="2">The sequence shown here is derived from an EMBL/GenBank/DDBJ whole genome shotgun (WGS) entry which is preliminary data.</text>
</comment>
<feature type="compositionally biased region" description="Basic and acidic residues" evidence="1">
    <location>
        <begin position="37"/>
        <end position="59"/>
    </location>
</feature>
<evidence type="ECO:0000313" key="2">
    <source>
        <dbReference type="EMBL" id="KAK6339311.1"/>
    </source>
</evidence>
<accession>A0AAN8N0Y5</accession>
<evidence type="ECO:0000256" key="1">
    <source>
        <dbReference type="SAM" id="MobiDB-lite"/>
    </source>
</evidence>
<evidence type="ECO:0000313" key="3">
    <source>
        <dbReference type="Proteomes" id="UP001313282"/>
    </source>
</evidence>
<sequence>MVVPRKARTKSRYDSGSELPGLGLYPQGPRFPGESDGGEKDITGGDRRMDSERAANRYKETNGNMILKKVPKALAPSSSGPPDGVVEISDSGVSTIWIVYHGIGHNVYDLMFTR</sequence>
<keyword evidence="3" id="KW-1185">Reference proteome</keyword>
<proteinExistence type="predicted"/>
<dbReference type="EMBL" id="JAVHNR010000006">
    <property type="protein sequence ID" value="KAK6339311.1"/>
    <property type="molecule type" value="Genomic_DNA"/>
</dbReference>
<dbReference type="AlphaFoldDB" id="A0AAN8N0Y5"/>
<organism evidence="2 3">
    <name type="scientific">Orbilia javanica</name>
    <dbReference type="NCBI Taxonomy" id="47235"/>
    <lineage>
        <taxon>Eukaryota</taxon>
        <taxon>Fungi</taxon>
        <taxon>Dikarya</taxon>
        <taxon>Ascomycota</taxon>
        <taxon>Pezizomycotina</taxon>
        <taxon>Orbiliomycetes</taxon>
        <taxon>Orbiliales</taxon>
        <taxon>Orbiliaceae</taxon>
        <taxon>Orbilia</taxon>
    </lineage>
</organism>
<name>A0AAN8N0Y5_9PEZI</name>
<dbReference type="Proteomes" id="UP001313282">
    <property type="component" value="Unassembled WGS sequence"/>
</dbReference>
<feature type="compositionally biased region" description="Basic residues" evidence="1">
    <location>
        <begin position="1"/>
        <end position="10"/>
    </location>
</feature>
<reference evidence="2 3" key="1">
    <citation type="submission" date="2019-10" db="EMBL/GenBank/DDBJ databases">
        <authorList>
            <person name="Palmer J.M."/>
        </authorList>
    </citation>
    <scope>NUCLEOTIDE SEQUENCE [LARGE SCALE GENOMIC DNA]</scope>
    <source>
        <strain evidence="2 3">TWF718</strain>
    </source>
</reference>
<feature type="region of interest" description="Disordered" evidence="1">
    <location>
        <begin position="1"/>
        <end position="59"/>
    </location>
</feature>
<protein>
    <submittedName>
        <fullName evidence="2">Uncharacterized protein</fullName>
    </submittedName>
</protein>